<dbReference type="OrthoDB" id="9799672at2"/>
<dbReference type="InterPro" id="IPR029063">
    <property type="entry name" value="SAM-dependent_MTases_sf"/>
</dbReference>
<evidence type="ECO:0000256" key="3">
    <source>
        <dbReference type="ARBA" id="ARBA00022691"/>
    </source>
</evidence>
<reference evidence="5" key="1">
    <citation type="submission" date="2018-02" db="EMBL/GenBank/DDBJ databases">
        <authorList>
            <person name="O'Hara-Hanley K."/>
            <person name="Soby S."/>
        </authorList>
    </citation>
    <scope>NUCLEOTIDE SEQUENCE [LARGE SCALE GENOMIC DNA]</scope>
    <source>
        <strain evidence="5">MWU14-2602</strain>
    </source>
</reference>
<evidence type="ECO:0000313" key="4">
    <source>
        <dbReference type="EMBL" id="POZ63109.1"/>
    </source>
</evidence>
<keyword evidence="3" id="KW-0949">S-adenosyl-L-methionine</keyword>
<dbReference type="PROSITE" id="PS51682">
    <property type="entry name" value="SAM_OMT_I"/>
    <property type="match status" value="1"/>
</dbReference>
<dbReference type="Proteomes" id="UP000237082">
    <property type="component" value="Unassembled WGS sequence"/>
</dbReference>
<evidence type="ECO:0000313" key="5">
    <source>
        <dbReference type="Proteomes" id="UP000237082"/>
    </source>
</evidence>
<dbReference type="EMBL" id="PQWB01000017">
    <property type="protein sequence ID" value="POZ63109.1"/>
    <property type="molecule type" value="Genomic_DNA"/>
</dbReference>
<evidence type="ECO:0000256" key="2">
    <source>
        <dbReference type="ARBA" id="ARBA00022679"/>
    </source>
</evidence>
<gene>
    <name evidence="4" type="ORF">C2I19_04685</name>
</gene>
<name>A0A2S5DJA5_9NEIS</name>
<comment type="caution">
    <text evidence="4">The sequence shown here is derived from an EMBL/GenBank/DDBJ whole genome shotgun (WGS) entry which is preliminary data.</text>
</comment>
<proteinExistence type="predicted"/>
<dbReference type="Pfam" id="PF01596">
    <property type="entry name" value="Methyltransf_3"/>
    <property type="match status" value="1"/>
</dbReference>
<evidence type="ECO:0000256" key="1">
    <source>
        <dbReference type="ARBA" id="ARBA00022603"/>
    </source>
</evidence>
<dbReference type="Gene3D" id="3.40.50.150">
    <property type="entry name" value="Vaccinia Virus protein VP39"/>
    <property type="match status" value="1"/>
</dbReference>
<accession>A0A2S5DJA5</accession>
<dbReference type="RefSeq" id="WP_103901553.1">
    <property type="nucleotide sequence ID" value="NZ_PQWB01000017.1"/>
</dbReference>
<dbReference type="AlphaFoldDB" id="A0A2S5DJA5"/>
<dbReference type="InterPro" id="IPR002935">
    <property type="entry name" value="SAM_O-MeTrfase"/>
</dbReference>
<organism evidence="4 5">
    <name type="scientific">Chromobacterium alticapitis</name>
    <dbReference type="NCBI Taxonomy" id="2073169"/>
    <lineage>
        <taxon>Bacteria</taxon>
        <taxon>Pseudomonadati</taxon>
        <taxon>Pseudomonadota</taxon>
        <taxon>Betaproteobacteria</taxon>
        <taxon>Neisseriales</taxon>
        <taxon>Chromobacteriaceae</taxon>
        <taxon>Chromobacterium</taxon>
    </lineage>
</organism>
<dbReference type="GO" id="GO:0032259">
    <property type="term" value="P:methylation"/>
    <property type="evidence" value="ECO:0007669"/>
    <property type="project" value="UniProtKB-KW"/>
</dbReference>
<dbReference type="PANTHER" id="PTHR10509:SF14">
    <property type="entry name" value="CAFFEOYL-COA O-METHYLTRANSFERASE 3-RELATED"/>
    <property type="match status" value="1"/>
</dbReference>
<dbReference type="GO" id="GO:0008757">
    <property type="term" value="F:S-adenosylmethionine-dependent methyltransferase activity"/>
    <property type="evidence" value="ECO:0007669"/>
    <property type="project" value="TreeGrafter"/>
</dbReference>
<protein>
    <submittedName>
        <fullName evidence="4">Methyltransferase</fullName>
    </submittedName>
</protein>
<dbReference type="InterPro" id="IPR050362">
    <property type="entry name" value="Cation-dep_OMT"/>
</dbReference>
<dbReference type="GO" id="GO:0008171">
    <property type="term" value="F:O-methyltransferase activity"/>
    <property type="evidence" value="ECO:0007669"/>
    <property type="project" value="InterPro"/>
</dbReference>
<keyword evidence="2 4" id="KW-0808">Transferase</keyword>
<sequence>MTRHTVALDSALSAYLFDISVTEHPAQRELREFTAGHRLAKMQISPDQGQFMGWLAKLIGARRYLEIGVFTGYSALTVALAMPEDGAVVACDVSETFTAIAREYWEKAGVAARIDLRLQPALATLRQLLDEGRAGSFDLAFIDADKPSYRDYYEACLQLVRPGGVIAIDNIFLSGRVVEPKPEDPPGVHLVHAFNASLKADPRVQMCVLPIGDGLTLCTRRA</sequence>
<dbReference type="SUPFAM" id="SSF53335">
    <property type="entry name" value="S-adenosyl-L-methionine-dependent methyltransferases"/>
    <property type="match status" value="1"/>
</dbReference>
<dbReference type="PANTHER" id="PTHR10509">
    <property type="entry name" value="O-METHYLTRANSFERASE-RELATED"/>
    <property type="match status" value="1"/>
</dbReference>
<dbReference type="CDD" id="cd02440">
    <property type="entry name" value="AdoMet_MTases"/>
    <property type="match status" value="1"/>
</dbReference>
<keyword evidence="5" id="KW-1185">Reference proteome</keyword>
<keyword evidence="1 4" id="KW-0489">Methyltransferase</keyword>